<dbReference type="AlphaFoldDB" id="A0A098AUT8"/>
<gene>
    <name evidence="10" type="ORF">DPCES_0391</name>
</gene>
<keyword evidence="4" id="KW-0997">Cell inner membrane</keyword>
<feature type="transmembrane region" description="Helical" evidence="9">
    <location>
        <begin position="12"/>
        <end position="32"/>
    </location>
</feature>
<dbReference type="PANTHER" id="PTHR30574:SF1">
    <property type="entry name" value="SULPHUR TRANSPORT DOMAIN-CONTAINING PROTEIN"/>
    <property type="match status" value="1"/>
</dbReference>
<protein>
    <submittedName>
        <fullName evidence="10">YeeE/YedE protein (DUF395)</fullName>
    </submittedName>
</protein>
<comment type="similarity">
    <text evidence="8">Belongs to the TsuA/YedE (TC 9.B.102) family.</text>
</comment>
<dbReference type="RefSeq" id="WP_144677465.1">
    <property type="nucleotide sequence ID" value="NZ_LK996017.1"/>
</dbReference>
<feature type="transmembrane region" description="Helical" evidence="9">
    <location>
        <begin position="103"/>
        <end position="121"/>
    </location>
</feature>
<feature type="transmembrane region" description="Helical" evidence="9">
    <location>
        <begin position="73"/>
        <end position="91"/>
    </location>
</feature>
<evidence type="ECO:0000256" key="5">
    <source>
        <dbReference type="ARBA" id="ARBA00022692"/>
    </source>
</evidence>
<evidence type="ECO:0000256" key="4">
    <source>
        <dbReference type="ARBA" id="ARBA00022519"/>
    </source>
</evidence>
<comment type="subcellular location">
    <subcellularLocation>
        <location evidence="1">Cell inner membrane</location>
        <topology evidence="1">Multi-pass membrane protein</topology>
    </subcellularLocation>
</comment>
<keyword evidence="2" id="KW-0813">Transport</keyword>
<dbReference type="PANTHER" id="PTHR30574">
    <property type="entry name" value="INNER MEMBRANE PROTEIN YEDE"/>
    <property type="match status" value="1"/>
</dbReference>
<name>A0A098AUT8_DESHA</name>
<reference evidence="10" key="1">
    <citation type="submission" date="2014-07" db="EMBL/GenBank/DDBJ databases">
        <authorList>
            <person name="Hornung V.Bastian."/>
        </authorList>
    </citation>
    <scope>NUCLEOTIDE SEQUENCE</scope>
    <source>
        <strain evidence="10">PCE-S</strain>
    </source>
</reference>
<evidence type="ECO:0000256" key="3">
    <source>
        <dbReference type="ARBA" id="ARBA00022475"/>
    </source>
</evidence>
<organism evidence="10">
    <name type="scientific">Desulfitobacterium hafniense</name>
    <name type="common">Desulfitobacterium frappieri</name>
    <dbReference type="NCBI Taxonomy" id="49338"/>
    <lineage>
        <taxon>Bacteria</taxon>
        <taxon>Bacillati</taxon>
        <taxon>Bacillota</taxon>
        <taxon>Clostridia</taxon>
        <taxon>Eubacteriales</taxon>
        <taxon>Desulfitobacteriaceae</taxon>
        <taxon>Desulfitobacterium</taxon>
    </lineage>
</organism>
<evidence type="ECO:0000256" key="7">
    <source>
        <dbReference type="ARBA" id="ARBA00023136"/>
    </source>
</evidence>
<dbReference type="Pfam" id="PF04143">
    <property type="entry name" value="Sulf_transp"/>
    <property type="match status" value="1"/>
</dbReference>
<evidence type="ECO:0000256" key="8">
    <source>
        <dbReference type="ARBA" id="ARBA00035655"/>
    </source>
</evidence>
<evidence type="ECO:0000313" key="10">
    <source>
        <dbReference type="EMBL" id="CDX00278.1"/>
    </source>
</evidence>
<keyword evidence="3" id="KW-1003">Cell membrane</keyword>
<keyword evidence="5 9" id="KW-0812">Transmembrane</keyword>
<dbReference type="GO" id="GO:0005886">
    <property type="term" value="C:plasma membrane"/>
    <property type="evidence" value="ECO:0007669"/>
    <property type="project" value="UniProtKB-SubCell"/>
</dbReference>
<dbReference type="PATRIC" id="fig|49338.4.peg.418"/>
<sequence length="163" mass="17735">MGKKLEIIYKGPWAYWVGAVVLAILNMLVLVIRKRPWGITTNIEEWSVWIGSKIGLVNNIDINLKQLVLSDGTYLNLGVILGAFWATLAASQARFHPIKDKKFAISALIGGILMGYGARVAYGCNIGLVLNGIASSSLSGWIFAVAVFMGAWLGAKLLVRFLL</sequence>
<dbReference type="EMBL" id="LK996017">
    <property type="protein sequence ID" value="CDX00278.1"/>
    <property type="molecule type" value="Genomic_DNA"/>
</dbReference>
<feature type="transmembrane region" description="Helical" evidence="9">
    <location>
        <begin position="141"/>
        <end position="159"/>
    </location>
</feature>
<accession>A0A098AUT8</accession>
<evidence type="ECO:0000256" key="6">
    <source>
        <dbReference type="ARBA" id="ARBA00022989"/>
    </source>
</evidence>
<proteinExistence type="inferred from homology"/>
<keyword evidence="6 9" id="KW-1133">Transmembrane helix</keyword>
<evidence type="ECO:0000256" key="9">
    <source>
        <dbReference type="SAM" id="Phobius"/>
    </source>
</evidence>
<evidence type="ECO:0000256" key="2">
    <source>
        <dbReference type="ARBA" id="ARBA00022448"/>
    </source>
</evidence>
<evidence type="ECO:0000256" key="1">
    <source>
        <dbReference type="ARBA" id="ARBA00004429"/>
    </source>
</evidence>
<keyword evidence="7 9" id="KW-0472">Membrane</keyword>
<dbReference type="InterPro" id="IPR007272">
    <property type="entry name" value="Sulf_transp_TsuA/YedE"/>
</dbReference>